<dbReference type="Proteomes" id="UP000199152">
    <property type="component" value="Unassembled WGS sequence"/>
</dbReference>
<gene>
    <name evidence="1" type="ORF">SAMN04488085_11325</name>
</gene>
<dbReference type="EMBL" id="FOSW01000013">
    <property type="protein sequence ID" value="SFL54659.1"/>
    <property type="molecule type" value="Genomic_DNA"/>
</dbReference>
<evidence type="ECO:0000313" key="1">
    <source>
        <dbReference type="EMBL" id="SFL54659.1"/>
    </source>
</evidence>
<name>A0A1I4IJS5_9ACTN</name>
<dbReference type="Pfam" id="PF19730">
    <property type="entry name" value="DUF6221"/>
    <property type="match status" value="1"/>
</dbReference>
<dbReference type="OrthoDB" id="4290974at2"/>
<accession>A0A1I4IJS5</accession>
<organism evidence="1 2">
    <name type="scientific">Geodermatophilus ruber</name>
    <dbReference type="NCBI Taxonomy" id="504800"/>
    <lineage>
        <taxon>Bacteria</taxon>
        <taxon>Bacillati</taxon>
        <taxon>Actinomycetota</taxon>
        <taxon>Actinomycetes</taxon>
        <taxon>Geodermatophilales</taxon>
        <taxon>Geodermatophilaceae</taxon>
        <taxon>Geodermatophilus</taxon>
    </lineage>
</organism>
<dbReference type="RefSeq" id="WP_091327785.1">
    <property type="nucleotide sequence ID" value="NZ_FOSW01000013.1"/>
</dbReference>
<dbReference type="STRING" id="504800.SAMN04488085_11325"/>
<proteinExistence type="predicted"/>
<sequence length="116" mass="12638">MGPVDLVEFLLARIAEDEQTARRAAGDSPTTATAPLRVATEPGRGEVVAPVARVLAECEAKRIVVEQYRAVARVVDSYGGLEQLAIMFVVDALEGALTALALPYAYHPDYREEWRP</sequence>
<dbReference type="InterPro" id="IPR046193">
    <property type="entry name" value="DUF6221"/>
</dbReference>
<protein>
    <submittedName>
        <fullName evidence="1">Uncharacterized protein</fullName>
    </submittedName>
</protein>
<dbReference type="AlphaFoldDB" id="A0A1I4IJS5"/>
<reference evidence="1 2" key="1">
    <citation type="submission" date="2016-10" db="EMBL/GenBank/DDBJ databases">
        <authorList>
            <person name="de Groot N.N."/>
        </authorList>
    </citation>
    <scope>NUCLEOTIDE SEQUENCE [LARGE SCALE GENOMIC DNA]</scope>
    <source>
        <strain evidence="1 2">DSM 45317</strain>
    </source>
</reference>
<dbReference type="InParanoid" id="A0A1I4IJS5"/>
<evidence type="ECO:0000313" key="2">
    <source>
        <dbReference type="Proteomes" id="UP000199152"/>
    </source>
</evidence>
<keyword evidence="2" id="KW-1185">Reference proteome</keyword>